<gene>
    <name evidence="9" type="ORF">EH55_13410</name>
</gene>
<evidence type="ECO:0000259" key="7">
    <source>
        <dbReference type="Pfam" id="PF03553"/>
    </source>
</evidence>
<dbReference type="eggNOG" id="COG2056">
    <property type="taxonomic scope" value="Bacteria"/>
</dbReference>
<feature type="domain" description="Putative Na+/H+ antiporter N-terminal" evidence="8">
    <location>
        <begin position="5"/>
        <end position="89"/>
    </location>
</feature>
<evidence type="ECO:0000313" key="10">
    <source>
        <dbReference type="Proteomes" id="UP000027665"/>
    </source>
</evidence>
<proteinExistence type="predicted"/>
<feature type="transmembrane region" description="Helical" evidence="6">
    <location>
        <begin position="186"/>
        <end position="208"/>
    </location>
</feature>
<feature type="transmembrane region" description="Helical" evidence="6">
    <location>
        <begin position="7"/>
        <end position="40"/>
    </location>
</feature>
<evidence type="ECO:0000256" key="1">
    <source>
        <dbReference type="ARBA" id="ARBA00004651"/>
    </source>
</evidence>
<dbReference type="PANTHER" id="PTHR37821">
    <property type="entry name" value="AMINO ACID TRANSPORTER YUIF-RELATED"/>
    <property type="match status" value="1"/>
</dbReference>
<dbReference type="GeneID" id="90982889"/>
<keyword evidence="10" id="KW-1185">Reference proteome</keyword>
<comment type="subcellular location">
    <subcellularLocation>
        <location evidence="1">Cell membrane</location>
        <topology evidence="1">Multi-pass membrane protein</topology>
    </subcellularLocation>
</comment>
<dbReference type="RefSeq" id="WP_037974654.1">
    <property type="nucleotide sequence ID" value="NZ_CAMETI010000028.1"/>
</dbReference>
<feature type="transmembrane region" description="Helical" evidence="6">
    <location>
        <begin position="416"/>
        <end position="434"/>
    </location>
</feature>
<keyword evidence="5 6" id="KW-0472">Membrane</keyword>
<dbReference type="PATRIC" id="fig|2754.21.peg.1908"/>
<evidence type="ECO:0000259" key="8">
    <source>
        <dbReference type="Pfam" id="PF13726"/>
    </source>
</evidence>
<dbReference type="STRING" id="2754.EH55_13410"/>
<evidence type="ECO:0000256" key="5">
    <source>
        <dbReference type="ARBA" id="ARBA00023136"/>
    </source>
</evidence>
<sequence>MLLLNPVVISVIVMIGLCLVNLNIVLALLFAAIAGGLAAGMSIPDTMGVLINGMGGNSEMALAYFLLGSFAVAINKTGLASVACKKIAGLVGERKMLLMFLLAFIACISGTVVPVHIAFIPILIPPLLFLFNRLKADRRQAACALAFGLKCPYITLPIGYGLIFQGIIAAEMGRNGVEIAKGSVPAFTWIIGIGMIIGLLIALFVSYNRPRNYEDRPIIGGTNEDIPDVFTKTHYLTMVAVAAAFAAQLWSGSMPLGALVALTVMIVTGVLKLKDIDDTFLGGLEIMGLIAFVMLIAAGYGNVLRETKSVEHLVNGVVGMVGGSRFWGALLMLAVGLLVTMGIGTSFGTVPVIAAIYCPLAIQLGFSAGATACLIAAAGALGDAGSPASDTTLGPTAGLNADGQHNHIWDTCVPTFIHYNIPIFIAAMIGALMIY</sequence>
<protein>
    <submittedName>
        <fullName evidence="9">Sodium:proton antiporter</fullName>
    </submittedName>
</protein>
<evidence type="ECO:0000256" key="3">
    <source>
        <dbReference type="ARBA" id="ARBA00022692"/>
    </source>
</evidence>
<dbReference type="EMBL" id="JMKI01000008">
    <property type="protein sequence ID" value="KEJ92988.1"/>
    <property type="molecule type" value="Genomic_DNA"/>
</dbReference>
<feature type="transmembrane region" description="Helical" evidence="6">
    <location>
        <begin position="280"/>
        <end position="300"/>
    </location>
</feature>
<dbReference type="InterPro" id="IPR018461">
    <property type="entry name" value="Na/H_Antiport_NhaC-like_C"/>
</dbReference>
<dbReference type="Pfam" id="PF03553">
    <property type="entry name" value="Na_H_antiporter"/>
    <property type="match status" value="1"/>
</dbReference>
<name>A0A073IRL4_9BACT</name>
<feature type="transmembrane region" description="Helical" evidence="6">
    <location>
        <begin position="60"/>
        <end position="84"/>
    </location>
</feature>
<feature type="transmembrane region" description="Helical" evidence="6">
    <location>
        <begin position="256"/>
        <end position="273"/>
    </location>
</feature>
<dbReference type="GO" id="GO:0005886">
    <property type="term" value="C:plasma membrane"/>
    <property type="evidence" value="ECO:0007669"/>
    <property type="project" value="UniProtKB-SubCell"/>
</dbReference>
<dbReference type="PANTHER" id="PTHR37821:SF1">
    <property type="entry name" value="AMINO ACID TRANSPORTER YUIF-RELATED"/>
    <property type="match status" value="1"/>
</dbReference>
<dbReference type="Proteomes" id="UP000027665">
    <property type="component" value="Unassembled WGS sequence"/>
</dbReference>
<accession>A0A073IRL4</accession>
<keyword evidence="4 6" id="KW-1133">Transmembrane helix</keyword>
<dbReference type="Pfam" id="PF13726">
    <property type="entry name" value="Na_H_antiport_2"/>
    <property type="match status" value="1"/>
</dbReference>
<organism evidence="9 10">
    <name type="scientific">Synergistes jonesii</name>
    <dbReference type="NCBI Taxonomy" id="2754"/>
    <lineage>
        <taxon>Bacteria</taxon>
        <taxon>Thermotogati</taxon>
        <taxon>Synergistota</taxon>
        <taxon>Synergistia</taxon>
        <taxon>Synergistales</taxon>
        <taxon>Synergistaceae</taxon>
        <taxon>Synergistes</taxon>
    </lineage>
</organism>
<evidence type="ECO:0000313" key="9">
    <source>
        <dbReference type="EMBL" id="KEJ92988.1"/>
    </source>
</evidence>
<feature type="transmembrane region" description="Helical" evidence="6">
    <location>
        <begin position="360"/>
        <end position="381"/>
    </location>
</feature>
<evidence type="ECO:0000256" key="2">
    <source>
        <dbReference type="ARBA" id="ARBA00022475"/>
    </source>
</evidence>
<evidence type="ECO:0000256" key="4">
    <source>
        <dbReference type="ARBA" id="ARBA00022989"/>
    </source>
</evidence>
<feature type="transmembrane region" description="Helical" evidence="6">
    <location>
        <begin position="326"/>
        <end position="348"/>
    </location>
</feature>
<keyword evidence="3 6" id="KW-0812">Transmembrane</keyword>
<dbReference type="InterPro" id="IPR052576">
    <property type="entry name" value="AA_Transporter-Related"/>
</dbReference>
<dbReference type="OrthoDB" id="9772446at2"/>
<comment type="caution">
    <text evidence="9">The sequence shown here is derived from an EMBL/GenBank/DDBJ whole genome shotgun (WGS) entry which is preliminary data.</text>
</comment>
<dbReference type="AlphaFoldDB" id="A0A073IRL4"/>
<feature type="domain" description="Na+/H+ antiporter NhaC-like C-terminal" evidence="7">
    <location>
        <begin position="146"/>
        <end position="426"/>
    </location>
</feature>
<keyword evidence="2" id="KW-1003">Cell membrane</keyword>
<evidence type="ECO:0000256" key="6">
    <source>
        <dbReference type="SAM" id="Phobius"/>
    </source>
</evidence>
<reference evidence="9 10" key="1">
    <citation type="submission" date="2014-04" db="EMBL/GenBank/DDBJ databases">
        <title>Draft Genome Sequence of Synergistes jonesii.</title>
        <authorList>
            <person name="Coil D.A."/>
            <person name="Eisen J.A."/>
            <person name="Holland-Moritz H.E."/>
        </authorList>
    </citation>
    <scope>NUCLEOTIDE SEQUENCE [LARGE SCALE GENOMIC DNA]</scope>
    <source>
        <strain evidence="9 10">78-1</strain>
    </source>
</reference>
<dbReference type="InterPro" id="IPR032813">
    <property type="entry name" value="Na_H_antiport_N"/>
</dbReference>
<feature type="transmembrane region" description="Helical" evidence="6">
    <location>
        <begin position="96"/>
        <end position="124"/>
    </location>
</feature>